<dbReference type="Proteomes" id="UP001605036">
    <property type="component" value="Unassembled WGS sequence"/>
</dbReference>
<sequence length="121" mass="13253">MVRQEGYASQRDTSICEAVSFDRSNVLSSKYFQTREVSEDGFSVRGEAPDSLPIHFAAVHSLALTEGFLLSLFEISCACDGGSKETRKSSDTTGLEWGDSEFSWGNRSTVDKDSANLQAIE</sequence>
<protein>
    <submittedName>
        <fullName evidence="1">Uncharacterized protein</fullName>
    </submittedName>
</protein>
<dbReference type="EMBL" id="JBHFFA010000004">
    <property type="protein sequence ID" value="KAL2631222.1"/>
    <property type="molecule type" value="Genomic_DNA"/>
</dbReference>
<proteinExistence type="predicted"/>
<evidence type="ECO:0000313" key="2">
    <source>
        <dbReference type="Proteomes" id="UP001605036"/>
    </source>
</evidence>
<reference evidence="1 2" key="1">
    <citation type="submission" date="2024-09" db="EMBL/GenBank/DDBJ databases">
        <title>Chromosome-scale assembly of Riccia fluitans.</title>
        <authorList>
            <person name="Paukszto L."/>
            <person name="Sawicki J."/>
            <person name="Karawczyk K."/>
            <person name="Piernik-Szablinska J."/>
            <person name="Szczecinska M."/>
            <person name="Mazdziarz M."/>
        </authorList>
    </citation>
    <scope>NUCLEOTIDE SEQUENCE [LARGE SCALE GENOMIC DNA]</scope>
    <source>
        <strain evidence="1">Rf_01</strain>
        <tissue evidence="1">Aerial parts of the thallus</tissue>
    </source>
</reference>
<name>A0ABD1YP73_9MARC</name>
<organism evidence="1 2">
    <name type="scientific">Riccia fluitans</name>
    <dbReference type="NCBI Taxonomy" id="41844"/>
    <lineage>
        <taxon>Eukaryota</taxon>
        <taxon>Viridiplantae</taxon>
        <taxon>Streptophyta</taxon>
        <taxon>Embryophyta</taxon>
        <taxon>Marchantiophyta</taxon>
        <taxon>Marchantiopsida</taxon>
        <taxon>Marchantiidae</taxon>
        <taxon>Marchantiales</taxon>
        <taxon>Ricciaceae</taxon>
        <taxon>Riccia</taxon>
    </lineage>
</organism>
<keyword evidence="2" id="KW-1185">Reference proteome</keyword>
<comment type="caution">
    <text evidence="1">The sequence shown here is derived from an EMBL/GenBank/DDBJ whole genome shotgun (WGS) entry which is preliminary data.</text>
</comment>
<gene>
    <name evidence="1" type="ORF">R1flu_015908</name>
</gene>
<accession>A0ABD1YP73</accession>
<dbReference type="AlphaFoldDB" id="A0ABD1YP73"/>
<evidence type="ECO:0000313" key="1">
    <source>
        <dbReference type="EMBL" id="KAL2631222.1"/>
    </source>
</evidence>